<evidence type="ECO:0000313" key="11">
    <source>
        <dbReference type="EMBL" id="GAB79312.1"/>
    </source>
</evidence>
<dbReference type="Pfam" id="PF00005">
    <property type="entry name" value="ABC_tran"/>
    <property type="match status" value="1"/>
</dbReference>
<keyword evidence="8" id="KW-0406">Ion transport</keyword>
<comment type="subcellular location">
    <subcellularLocation>
        <location evidence="1">Cell membrane</location>
        <topology evidence="1">Peripheral membrane protein</topology>
    </subcellularLocation>
</comment>
<keyword evidence="7" id="KW-0408">Iron</keyword>
<keyword evidence="12" id="KW-1185">Reference proteome</keyword>
<dbReference type="Proteomes" id="UP000008495">
    <property type="component" value="Unassembled WGS sequence"/>
</dbReference>
<dbReference type="InterPro" id="IPR003439">
    <property type="entry name" value="ABC_transporter-like_ATP-bd"/>
</dbReference>
<dbReference type="SUPFAM" id="SSF52540">
    <property type="entry name" value="P-loop containing nucleoside triphosphate hydrolases"/>
    <property type="match status" value="1"/>
</dbReference>
<dbReference type="OrthoDB" id="5296765at2"/>
<dbReference type="InterPro" id="IPR003593">
    <property type="entry name" value="AAA+_ATPase"/>
</dbReference>
<reference evidence="11 12" key="1">
    <citation type="submission" date="2012-08" db="EMBL/GenBank/DDBJ databases">
        <title>Whole genome shotgun sequence of Austwickia chelonae NBRC 105200.</title>
        <authorList>
            <person name="Yoshida I."/>
            <person name="Hosoyama A."/>
            <person name="Tsuchikane K."/>
            <person name="Katsumata H."/>
            <person name="Ando Y."/>
            <person name="Ohji S."/>
            <person name="Hamada M."/>
            <person name="Tamura T."/>
            <person name="Yamazoe A."/>
            <person name="Yamazaki S."/>
            <person name="Fujita N."/>
        </authorList>
    </citation>
    <scope>NUCLEOTIDE SEQUENCE [LARGE SCALE GENOMIC DNA]</scope>
    <source>
        <strain evidence="11 12">NBRC 105200</strain>
    </source>
</reference>
<proteinExistence type="predicted"/>
<evidence type="ECO:0000256" key="3">
    <source>
        <dbReference type="ARBA" id="ARBA00022475"/>
    </source>
</evidence>
<evidence type="ECO:0000256" key="7">
    <source>
        <dbReference type="ARBA" id="ARBA00023004"/>
    </source>
</evidence>
<evidence type="ECO:0000256" key="4">
    <source>
        <dbReference type="ARBA" id="ARBA00022496"/>
    </source>
</evidence>
<sequence length="255" mass="26778">MTLAAHDVHLGYEGRPVVTGLDLALPLGRLTVFIGPNGCGKSTLLRGLAGQLPPTAGHCAVDDRPLSELTPTERARTIGLLPQAPVVPEGLTVAELVARGRHPHRGMLRRWSATDAAAVDQALSAVDLHPLAERPVEALSGGQRQRAWIALVLAQQTPYLLLDEPTTFLDLAHAMDVMDVARQAALSGTTVVLVQHDLTLAARYAHHLVVMQDGGIAAQGAPGEVLTSELLKDVFGLAAHVQDVGGAPAVVPVAR</sequence>
<dbReference type="Gene3D" id="3.40.50.300">
    <property type="entry name" value="P-loop containing nucleotide triphosphate hydrolases"/>
    <property type="match status" value="1"/>
</dbReference>
<dbReference type="PANTHER" id="PTHR42771">
    <property type="entry name" value="IRON(3+)-HYDROXAMATE IMPORT ATP-BINDING PROTEIN FHUC"/>
    <property type="match status" value="1"/>
</dbReference>
<keyword evidence="5" id="KW-0547">Nucleotide-binding</keyword>
<protein>
    <submittedName>
        <fullName evidence="11">Putative iron-siderophore ABC transporter ATP-binding protein</fullName>
    </submittedName>
</protein>
<keyword evidence="4" id="KW-0410">Iron transport</keyword>
<dbReference type="InterPro" id="IPR027417">
    <property type="entry name" value="P-loop_NTPase"/>
</dbReference>
<evidence type="ECO:0000256" key="5">
    <source>
        <dbReference type="ARBA" id="ARBA00022741"/>
    </source>
</evidence>
<evidence type="ECO:0000256" key="1">
    <source>
        <dbReference type="ARBA" id="ARBA00004202"/>
    </source>
</evidence>
<dbReference type="GO" id="GO:0016887">
    <property type="term" value="F:ATP hydrolysis activity"/>
    <property type="evidence" value="ECO:0007669"/>
    <property type="project" value="InterPro"/>
</dbReference>
<keyword evidence="9" id="KW-0472">Membrane</keyword>
<evidence type="ECO:0000256" key="2">
    <source>
        <dbReference type="ARBA" id="ARBA00022448"/>
    </source>
</evidence>
<keyword evidence="6 11" id="KW-0067">ATP-binding</keyword>
<dbReference type="InterPro" id="IPR051535">
    <property type="entry name" value="Siderophore_ABC-ATPase"/>
</dbReference>
<feature type="domain" description="ABC transporter" evidence="10">
    <location>
        <begin position="3"/>
        <end position="238"/>
    </location>
</feature>
<evidence type="ECO:0000259" key="10">
    <source>
        <dbReference type="PROSITE" id="PS50893"/>
    </source>
</evidence>
<comment type="caution">
    <text evidence="11">The sequence shown here is derived from an EMBL/GenBank/DDBJ whole genome shotgun (WGS) entry which is preliminary data.</text>
</comment>
<dbReference type="PROSITE" id="PS50893">
    <property type="entry name" value="ABC_TRANSPORTER_2"/>
    <property type="match status" value="1"/>
</dbReference>
<dbReference type="GO" id="GO:0005524">
    <property type="term" value="F:ATP binding"/>
    <property type="evidence" value="ECO:0007669"/>
    <property type="project" value="UniProtKB-KW"/>
</dbReference>
<keyword evidence="3" id="KW-1003">Cell membrane</keyword>
<dbReference type="EMBL" id="BAGZ01000022">
    <property type="protein sequence ID" value="GAB79312.1"/>
    <property type="molecule type" value="Genomic_DNA"/>
</dbReference>
<dbReference type="STRING" id="100225.SAMN05421595_2622"/>
<evidence type="ECO:0000256" key="8">
    <source>
        <dbReference type="ARBA" id="ARBA00023065"/>
    </source>
</evidence>
<evidence type="ECO:0000256" key="9">
    <source>
        <dbReference type="ARBA" id="ARBA00023136"/>
    </source>
</evidence>
<dbReference type="PROSITE" id="PS00211">
    <property type="entry name" value="ABC_TRANSPORTER_1"/>
    <property type="match status" value="1"/>
</dbReference>
<organism evidence="11 12">
    <name type="scientific">Austwickia chelonae NBRC 105200</name>
    <dbReference type="NCBI Taxonomy" id="1184607"/>
    <lineage>
        <taxon>Bacteria</taxon>
        <taxon>Bacillati</taxon>
        <taxon>Actinomycetota</taxon>
        <taxon>Actinomycetes</taxon>
        <taxon>Micrococcales</taxon>
        <taxon>Dermatophilaceae</taxon>
        <taxon>Austwickia</taxon>
    </lineage>
</organism>
<dbReference type="InterPro" id="IPR017871">
    <property type="entry name" value="ABC_transporter-like_CS"/>
</dbReference>
<keyword evidence="2" id="KW-0813">Transport</keyword>
<dbReference type="CDD" id="cd03214">
    <property type="entry name" value="ABC_Iron-Siderophores_B12_Hemin"/>
    <property type="match status" value="1"/>
</dbReference>
<dbReference type="GO" id="GO:0005886">
    <property type="term" value="C:plasma membrane"/>
    <property type="evidence" value="ECO:0007669"/>
    <property type="project" value="UniProtKB-SubCell"/>
</dbReference>
<dbReference type="RefSeq" id="WP_006504070.1">
    <property type="nucleotide sequence ID" value="NZ_BAGZ01000022.1"/>
</dbReference>
<dbReference type="SMART" id="SM00382">
    <property type="entry name" value="AAA"/>
    <property type="match status" value="1"/>
</dbReference>
<evidence type="ECO:0000256" key="6">
    <source>
        <dbReference type="ARBA" id="ARBA00022840"/>
    </source>
</evidence>
<gene>
    <name evidence="11" type="ORF">AUCHE_22_00820</name>
</gene>
<dbReference type="GO" id="GO:0006826">
    <property type="term" value="P:iron ion transport"/>
    <property type="evidence" value="ECO:0007669"/>
    <property type="project" value="UniProtKB-KW"/>
</dbReference>
<dbReference type="AlphaFoldDB" id="K6WBV3"/>
<dbReference type="PANTHER" id="PTHR42771:SF2">
    <property type="entry name" value="IRON(3+)-HYDROXAMATE IMPORT ATP-BINDING PROTEIN FHUC"/>
    <property type="match status" value="1"/>
</dbReference>
<name>K6WBV3_9MICO</name>
<accession>K6WBV3</accession>
<dbReference type="FunFam" id="3.40.50.300:FF:000134">
    <property type="entry name" value="Iron-enterobactin ABC transporter ATP-binding protein"/>
    <property type="match status" value="1"/>
</dbReference>
<evidence type="ECO:0000313" key="12">
    <source>
        <dbReference type="Proteomes" id="UP000008495"/>
    </source>
</evidence>
<dbReference type="eggNOG" id="COG1120">
    <property type="taxonomic scope" value="Bacteria"/>
</dbReference>